<dbReference type="KEGG" id="sbj:CF168_06375"/>
<name>A0A220UK17_9GAMM</name>
<keyword evidence="1" id="KW-0732">Signal</keyword>
<evidence type="ECO:0000313" key="3">
    <source>
        <dbReference type="Proteomes" id="UP000198367"/>
    </source>
</evidence>
<organism evidence="2 3">
    <name type="scientific">Shewanella bicestrii</name>
    <dbReference type="NCBI Taxonomy" id="2018305"/>
    <lineage>
        <taxon>Bacteria</taxon>
        <taxon>Pseudomonadati</taxon>
        <taxon>Pseudomonadota</taxon>
        <taxon>Gammaproteobacteria</taxon>
        <taxon>Alteromonadales</taxon>
        <taxon>Shewanellaceae</taxon>
        <taxon>Shewanella</taxon>
    </lineage>
</organism>
<keyword evidence="3" id="KW-1185">Reference proteome</keyword>
<dbReference type="EMBL" id="CP022358">
    <property type="protein sequence ID" value="ASK68527.1"/>
    <property type="molecule type" value="Genomic_DNA"/>
</dbReference>
<dbReference type="Proteomes" id="UP000198367">
    <property type="component" value="Chromosome"/>
</dbReference>
<evidence type="ECO:0000256" key="1">
    <source>
        <dbReference type="SAM" id="SignalP"/>
    </source>
</evidence>
<accession>A0A220UK17</accession>
<evidence type="ECO:0000313" key="2">
    <source>
        <dbReference type="EMBL" id="ASK68527.1"/>
    </source>
</evidence>
<feature type="signal peptide" evidence="1">
    <location>
        <begin position="1"/>
        <end position="22"/>
    </location>
</feature>
<gene>
    <name evidence="2" type="ORF">CF168_06375</name>
</gene>
<sequence length="77" mass="8254">MFNLKSAFALVLVSALSANVSANVIDAEIIIDTSDLQASINAELTATMEKMHQEALQDPTLLLADEVLPAQQVVKTE</sequence>
<proteinExistence type="predicted"/>
<dbReference type="AlphaFoldDB" id="A0A220UK17"/>
<dbReference type="RefSeq" id="WP_011623476.1">
    <property type="nucleotide sequence ID" value="NZ_CP022358.1"/>
</dbReference>
<protein>
    <submittedName>
        <fullName evidence="2">Uncharacterized protein</fullName>
    </submittedName>
</protein>
<feature type="chain" id="PRO_5011734524" evidence="1">
    <location>
        <begin position="23"/>
        <end position="77"/>
    </location>
</feature>
<reference evidence="2 3" key="1">
    <citation type="submission" date="2017-07" db="EMBL/GenBank/DDBJ databases">
        <title>Phenotypical and genomic characterization of a clinical isolate of Shewanella bicestrii sp. nov. producing an extended-spectrum beta-lactamase and a new oxacillinase variant.</title>
        <authorList>
            <person name="Jousset A.B."/>
            <person name="Bonnin R.A."/>
            <person name="Girlich D."/>
            <person name="Dabos L."/>
            <person name="Potron A."/>
            <person name="Dortet L."/>
            <person name="Glaser P."/>
            <person name="Naas T."/>
        </authorList>
    </citation>
    <scope>NUCLEOTIDE SEQUENCE [LARGE SCALE GENOMIC DNA]</scope>
    <source>
        <strain evidence="2 3">JAB-1</strain>
    </source>
</reference>